<dbReference type="KEGG" id="eml:EMELA_v1c05580"/>
<organism evidence="2 3">
    <name type="scientific">Mesoplasma melaleucae</name>
    <dbReference type="NCBI Taxonomy" id="81459"/>
    <lineage>
        <taxon>Bacteria</taxon>
        <taxon>Bacillati</taxon>
        <taxon>Mycoplasmatota</taxon>
        <taxon>Mollicutes</taxon>
        <taxon>Entomoplasmatales</taxon>
        <taxon>Entomoplasmataceae</taxon>
        <taxon>Mesoplasma</taxon>
    </lineage>
</organism>
<dbReference type="InterPro" id="IPR030945">
    <property type="entry name" value="EcfS_MSC_0063"/>
</dbReference>
<accession>A0A2K8NW75</accession>
<name>A0A2K8NW75_9MOLU</name>
<feature type="transmembrane region" description="Helical" evidence="1">
    <location>
        <begin position="70"/>
        <end position="91"/>
    </location>
</feature>
<dbReference type="Proteomes" id="UP000231896">
    <property type="component" value="Chromosome"/>
</dbReference>
<proteinExistence type="predicted"/>
<dbReference type="RefSeq" id="WP_028124481.1">
    <property type="nucleotide sequence ID" value="NZ_CP024964.1"/>
</dbReference>
<keyword evidence="1" id="KW-0812">Transmembrane</keyword>
<keyword evidence="1" id="KW-0472">Membrane</keyword>
<dbReference type="Gene3D" id="1.10.1760.20">
    <property type="match status" value="1"/>
</dbReference>
<evidence type="ECO:0000313" key="2">
    <source>
        <dbReference type="EMBL" id="ATZ18092.1"/>
    </source>
</evidence>
<evidence type="ECO:0000313" key="3">
    <source>
        <dbReference type="Proteomes" id="UP000231896"/>
    </source>
</evidence>
<reference evidence="2 3" key="1">
    <citation type="submission" date="2017-11" db="EMBL/GenBank/DDBJ databases">
        <title>Genome sequence of Entomoplasma melaleucae M1 (ATCC 49191).</title>
        <authorList>
            <person name="Lo W.-S."/>
            <person name="Gasparich G.E."/>
            <person name="Kuo C.-H."/>
        </authorList>
    </citation>
    <scope>NUCLEOTIDE SEQUENCE [LARGE SCALE GENOMIC DNA]</scope>
    <source>
        <strain evidence="2 3">M1</strain>
    </source>
</reference>
<keyword evidence="3" id="KW-1185">Reference proteome</keyword>
<dbReference type="NCBIfam" id="TIGR04522">
    <property type="entry name" value="EcfS_MSC_0063"/>
    <property type="match status" value="1"/>
</dbReference>
<dbReference type="AlphaFoldDB" id="A0A2K8NW75"/>
<keyword evidence="1" id="KW-1133">Transmembrane helix</keyword>
<feature type="transmembrane region" description="Helical" evidence="1">
    <location>
        <begin position="103"/>
        <end position="124"/>
    </location>
</feature>
<feature type="transmembrane region" description="Helical" evidence="1">
    <location>
        <begin position="6"/>
        <end position="31"/>
    </location>
</feature>
<protein>
    <recommendedName>
        <fullName evidence="4">Rod shape-determining protein MreD</fullName>
    </recommendedName>
</protein>
<evidence type="ECO:0000256" key="1">
    <source>
        <dbReference type="SAM" id="Phobius"/>
    </source>
</evidence>
<gene>
    <name evidence="2" type="ORF">EMELA_v1c05580</name>
</gene>
<feature type="transmembrane region" description="Helical" evidence="1">
    <location>
        <begin position="43"/>
        <end position="64"/>
    </location>
</feature>
<dbReference type="STRING" id="1408435.GCA_000685885_01259"/>
<dbReference type="EMBL" id="CP024964">
    <property type="protein sequence ID" value="ATZ18092.1"/>
    <property type="molecule type" value="Genomic_DNA"/>
</dbReference>
<evidence type="ECO:0008006" key="4">
    <source>
        <dbReference type="Google" id="ProtNLM"/>
    </source>
</evidence>
<sequence length="173" mass="19773">MNKQRWSIKYICLIGLLTALLVTISIVTMFVKIGDSAFQITTGLYLVFCYFVPGYGMLLCGIVYGAIMDLVLNSIITMWLTILINILMFLLMRYGSKIFTKHLAMIIASSLVFLYIQFLYYVVWNNQDISARNGLVIKEAIVDAIQWSISIIAFEVIYFTLTKTKLSEKLSNF</sequence>